<dbReference type="FunFam" id="2.30.30.30:FF:000009">
    <property type="entry name" value="60S ribosomal protein L26"/>
    <property type="match status" value="1"/>
</dbReference>
<dbReference type="SUPFAM" id="SSF50104">
    <property type="entry name" value="Translation proteins SH3-like domain"/>
    <property type="match status" value="1"/>
</dbReference>
<keyword evidence="3" id="KW-0687">Ribonucleoprotein</keyword>
<proteinExistence type="inferred from homology"/>
<evidence type="ECO:0000313" key="5">
    <source>
        <dbReference type="EMBL" id="CAE0349609.1"/>
    </source>
</evidence>
<evidence type="ECO:0000259" key="4">
    <source>
        <dbReference type="SMART" id="SM00739"/>
    </source>
</evidence>
<dbReference type="GO" id="GO:0015934">
    <property type="term" value="C:large ribosomal subunit"/>
    <property type="evidence" value="ECO:0007669"/>
    <property type="project" value="InterPro"/>
</dbReference>
<keyword evidence="2" id="KW-0689">Ribosomal protein</keyword>
<gene>
    <name evidence="5" type="ORF">EHAR0213_LOCUS8521</name>
</gene>
<dbReference type="AlphaFoldDB" id="A0A7S3J9X9"/>
<dbReference type="GO" id="GO:0006412">
    <property type="term" value="P:translation"/>
    <property type="evidence" value="ECO:0007669"/>
    <property type="project" value="InterPro"/>
</dbReference>
<evidence type="ECO:0000256" key="2">
    <source>
        <dbReference type="ARBA" id="ARBA00022980"/>
    </source>
</evidence>
<organism evidence="5">
    <name type="scientific">Euplotes harpa</name>
    <dbReference type="NCBI Taxonomy" id="151035"/>
    <lineage>
        <taxon>Eukaryota</taxon>
        <taxon>Sar</taxon>
        <taxon>Alveolata</taxon>
        <taxon>Ciliophora</taxon>
        <taxon>Intramacronucleata</taxon>
        <taxon>Spirotrichea</taxon>
        <taxon>Hypotrichia</taxon>
        <taxon>Euplotida</taxon>
        <taxon>Euplotidae</taxon>
        <taxon>Euplotes</taxon>
    </lineage>
</organism>
<dbReference type="GO" id="GO:0003735">
    <property type="term" value="F:structural constituent of ribosome"/>
    <property type="evidence" value="ECO:0007669"/>
    <property type="project" value="InterPro"/>
</dbReference>
<dbReference type="InterPro" id="IPR008991">
    <property type="entry name" value="Translation_prot_SH3-like_sf"/>
</dbReference>
<sequence length="135" mass="15713">MKQHSDVSSSRRKNRKRHFAAPSHIRRKIMSCPLSKQLREQHGVRSMPVRRGDQVTVVRGFYKSKSGRVKHVSRHRWSIWCKKISHEIYNGKTVGIALHPSNCVITRLDCSKKDRMEIIERKKKGSAAQNENKVD</sequence>
<evidence type="ECO:0000256" key="1">
    <source>
        <dbReference type="ARBA" id="ARBA00010618"/>
    </source>
</evidence>
<protein>
    <recommendedName>
        <fullName evidence="4">KOW domain-containing protein</fullName>
    </recommendedName>
</protein>
<reference evidence="5" key="1">
    <citation type="submission" date="2021-01" db="EMBL/GenBank/DDBJ databases">
        <authorList>
            <person name="Corre E."/>
            <person name="Pelletier E."/>
            <person name="Niang G."/>
            <person name="Scheremetjew M."/>
            <person name="Finn R."/>
            <person name="Kale V."/>
            <person name="Holt S."/>
            <person name="Cochrane G."/>
            <person name="Meng A."/>
            <person name="Brown T."/>
            <person name="Cohen L."/>
        </authorList>
    </citation>
    <scope>NUCLEOTIDE SEQUENCE</scope>
    <source>
        <strain evidence="5">FSP1.4</strain>
    </source>
</reference>
<evidence type="ECO:0000256" key="3">
    <source>
        <dbReference type="ARBA" id="ARBA00023274"/>
    </source>
</evidence>
<dbReference type="InterPro" id="IPR014722">
    <property type="entry name" value="Rib_uL2_dom2"/>
</dbReference>
<dbReference type="InterPro" id="IPR005824">
    <property type="entry name" value="KOW"/>
</dbReference>
<dbReference type="Pfam" id="PF16906">
    <property type="entry name" value="Ribosomal_L26"/>
    <property type="match status" value="1"/>
</dbReference>
<dbReference type="InterPro" id="IPR005756">
    <property type="entry name" value="Ribosomal_uL24_euk/arc"/>
</dbReference>
<dbReference type="SMART" id="SM00739">
    <property type="entry name" value="KOW"/>
    <property type="match status" value="1"/>
</dbReference>
<dbReference type="NCBIfam" id="TIGR01080">
    <property type="entry name" value="rplX_A_E"/>
    <property type="match status" value="1"/>
</dbReference>
<name>A0A7S3J9X9_9SPIT</name>
<feature type="domain" description="KOW" evidence="4">
    <location>
        <begin position="48"/>
        <end position="75"/>
    </location>
</feature>
<dbReference type="PANTHER" id="PTHR11143">
    <property type="entry name" value="60S RIBOSOMAL PROTEIN L26 FAMILY MEMBER"/>
    <property type="match status" value="1"/>
</dbReference>
<accession>A0A7S3J9X9</accession>
<dbReference type="Gene3D" id="2.30.30.30">
    <property type="match status" value="1"/>
</dbReference>
<dbReference type="EMBL" id="HBII01020549">
    <property type="protein sequence ID" value="CAE0349609.1"/>
    <property type="molecule type" value="Transcribed_RNA"/>
</dbReference>
<comment type="similarity">
    <text evidence="1">Belongs to the universal ribosomal protein uL24 family.</text>
</comment>